<feature type="region of interest" description="Disordered" evidence="1">
    <location>
        <begin position="32"/>
        <end position="53"/>
    </location>
</feature>
<evidence type="ECO:0000256" key="1">
    <source>
        <dbReference type="SAM" id="MobiDB-lite"/>
    </source>
</evidence>
<evidence type="ECO:0000313" key="3">
    <source>
        <dbReference type="Proteomes" id="UP001301769"/>
    </source>
</evidence>
<feature type="compositionally biased region" description="Basic and acidic residues" evidence="1">
    <location>
        <begin position="1"/>
        <end position="13"/>
    </location>
</feature>
<organism evidence="2 3">
    <name type="scientific">Rhypophila decipiens</name>
    <dbReference type="NCBI Taxonomy" id="261697"/>
    <lineage>
        <taxon>Eukaryota</taxon>
        <taxon>Fungi</taxon>
        <taxon>Dikarya</taxon>
        <taxon>Ascomycota</taxon>
        <taxon>Pezizomycotina</taxon>
        <taxon>Sordariomycetes</taxon>
        <taxon>Sordariomycetidae</taxon>
        <taxon>Sordariales</taxon>
        <taxon>Naviculisporaceae</taxon>
        <taxon>Rhypophila</taxon>
    </lineage>
</organism>
<comment type="caution">
    <text evidence="2">The sequence shown here is derived from an EMBL/GenBank/DDBJ whole genome shotgun (WGS) entry which is preliminary data.</text>
</comment>
<sequence>MDLRSASDGRAQDDSAESLDYESLKSLTSASISLDSSPVPRPPKNGRFKKPLEAPGAYDTYEYSLESMHYPPSYHSESLDNHDHQWKARVFIEFNNMDIFANWDFDWMRRMEEHRWKDEVEIYYDRYAAGRNVEGSSMYVRKMDLAFLAEYPCNKTDGGREGNFRNSWHVSVHIYSKDVGHLDFEISSLRNIIRKETCILYAPQKASRNQVNLLIISLSSLEATQRRDKPNPLIPLNTDDRIYWINFEGSYMSKSTWKSWAAKLCEFYNAKQWDIVDKHFERQLYCLGLARSQKPKRKRYKKKKASSDKRSRDNFISSLYITFREMKHFWLNLQIPAIGKTN</sequence>
<feature type="region of interest" description="Disordered" evidence="1">
    <location>
        <begin position="1"/>
        <end position="20"/>
    </location>
</feature>
<reference evidence="2" key="1">
    <citation type="journal article" date="2023" name="Mol. Phylogenet. Evol.">
        <title>Genome-scale phylogeny and comparative genomics of the fungal order Sordariales.</title>
        <authorList>
            <person name="Hensen N."/>
            <person name="Bonometti L."/>
            <person name="Westerberg I."/>
            <person name="Brannstrom I.O."/>
            <person name="Guillou S."/>
            <person name="Cros-Aarteil S."/>
            <person name="Calhoun S."/>
            <person name="Haridas S."/>
            <person name="Kuo A."/>
            <person name="Mondo S."/>
            <person name="Pangilinan J."/>
            <person name="Riley R."/>
            <person name="LaButti K."/>
            <person name="Andreopoulos B."/>
            <person name="Lipzen A."/>
            <person name="Chen C."/>
            <person name="Yan M."/>
            <person name="Daum C."/>
            <person name="Ng V."/>
            <person name="Clum A."/>
            <person name="Steindorff A."/>
            <person name="Ohm R.A."/>
            <person name="Martin F."/>
            <person name="Silar P."/>
            <person name="Natvig D.O."/>
            <person name="Lalanne C."/>
            <person name="Gautier V."/>
            <person name="Ament-Velasquez S.L."/>
            <person name="Kruys A."/>
            <person name="Hutchinson M.I."/>
            <person name="Powell A.J."/>
            <person name="Barry K."/>
            <person name="Miller A.N."/>
            <person name="Grigoriev I.V."/>
            <person name="Debuchy R."/>
            <person name="Gladieux P."/>
            <person name="Hiltunen Thoren M."/>
            <person name="Johannesson H."/>
        </authorList>
    </citation>
    <scope>NUCLEOTIDE SEQUENCE</scope>
    <source>
        <strain evidence="2">PSN293</strain>
    </source>
</reference>
<protein>
    <submittedName>
        <fullName evidence="2">Uncharacterized protein</fullName>
    </submittedName>
</protein>
<dbReference type="EMBL" id="MU858091">
    <property type="protein sequence ID" value="KAK4214566.1"/>
    <property type="molecule type" value="Genomic_DNA"/>
</dbReference>
<keyword evidence="3" id="KW-1185">Reference proteome</keyword>
<proteinExistence type="predicted"/>
<gene>
    <name evidence="2" type="ORF">QBC37DRAFT_461145</name>
</gene>
<evidence type="ECO:0000313" key="2">
    <source>
        <dbReference type="EMBL" id="KAK4214566.1"/>
    </source>
</evidence>
<name>A0AAN7B6H5_9PEZI</name>
<accession>A0AAN7B6H5</accession>
<dbReference type="AlphaFoldDB" id="A0AAN7B6H5"/>
<reference evidence="2" key="2">
    <citation type="submission" date="2023-05" db="EMBL/GenBank/DDBJ databases">
        <authorList>
            <consortium name="Lawrence Berkeley National Laboratory"/>
            <person name="Steindorff A."/>
            <person name="Hensen N."/>
            <person name="Bonometti L."/>
            <person name="Westerberg I."/>
            <person name="Brannstrom I.O."/>
            <person name="Guillou S."/>
            <person name="Cros-Aarteil S."/>
            <person name="Calhoun S."/>
            <person name="Haridas S."/>
            <person name="Kuo A."/>
            <person name="Mondo S."/>
            <person name="Pangilinan J."/>
            <person name="Riley R."/>
            <person name="Labutti K."/>
            <person name="Andreopoulos B."/>
            <person name="Lipzen A."/>
            <person name="Chen C."/>
            <person name="Yanf M."/>
            <person name="Daum C."/>
            <person name="Ng V."/>
            <person name="Clum A."/>
            <person name="Ohm R."/>
            <person name="Martin F."/>
            <person name="Silar P."/>
            <person name="Natvig D."/>
            <person name="Lalanne C."/>
            <person name="Gautier V."/>
            <person name="Ament-Velasquez S.L."/>
            <person name="Kruys A."/>
            <person name="Hutchinson M.I."/>
            <person name="Powell A.J."/>
            <person name="Barry K."/>
            <person name="Miller A.N."/>
            <person name="Grigoriev I.V."/>
            <person name="Debuchy R."/>
            <person name="Gladieux P."/>
            <person name="Thoren M.H."/>
            <person name="Johannesson H."/>
        </authorList>
    </citation>
    <scope>NUCLEOTIDE SEQUENCE</scope>
    <source>
        <strain evidence="2">PSN293</strain>
    </source>
</reference>
<dbReference type="Proteomes" id="UP001301769">
    <property type="component" value="Unassembled WGS sequence"/>
</dbReference>